<dbReference type="EMBL" id="MAAF01000070">
    <property type="protein sequence ID" value="OUR79776.1"/>
    <property type="molecule type" value="Genomic_DNA"/>
</dbReference>
<organism evidence="1 2">
    <name type="scientific">Colwellia psychrerythraea</name>
    <name type="common">Vibrio psychroerythus</name>
    <dbReference type="NCBI Taxonomy" id="28229"/>
    <lineage>
        <taxon>Bacteria</taxon>
        <taxon>Pseudomonadati</taxon>
        <taxon>Pseudomonadota</taxon>
        <taxon>Gammaproteobacteria</taxon>
        <taxon>Alteromonadales</taxon>
        <taxon>Colwelliaceae</taxon>
        <taxon>Colwellia</taxon>
    </lineage>
</organism>
<reference evidence="2" key="1">
    <citation type="journal article" date="2017" name="Proc. Natl. Acad. Sci. U.S.A.">
        <title>Simulation of Deepwater Horizon oil plume reveals substrate specialization within a complex community of hydrocarbon degraders.</title>
        <authorList>
            <person name="Hu P."/>
            <person name="Dubinsky E.A."/>
            <person name="Probst A.J."/>
            <person name="Wang J."/>
            <person name="Sieber C.M.K."/>
            <person name="Tom L.M."/>
            <person name="Gardinali P."/>
            <person name="Banfield J.F."/>
            <person name="Atlas R.M."/>
            <person name="Andersen G.L."/>
        </authorList>
    </citation>
    <scope>NUCLEOTIDE SEQUENCE [LARGE SCALE GENOMIC DNA]</scope>
</reference>
<evidence type="ECO:0000313" key="1">
    <source>
        <dbReference type="EMBL" id="OUR79776.1"/>
    </source>
</evidence>
<accession>A0A1Y5EE97</accession>
<dbReference type="Proteomes" id="UP000243053">
    <property type="component" value="Unassembled WGS sequence"/>
</dbReference>
<dbReference type="AlphaFoldDB" id="A0A1Y5EE97"/>
<comment type="caution">
    <text evidence="1">The sequence shown here is derived from an EMBL/GenBank/DDBJ whole genome shotgun (WGS) entry which is preliminary data.</text>
</comment>
<proteinExistence type="predicted"/>
<gene>
    <name evidence="1" type="ORF">A9Q75_11735</name>
</gene>
<protein>
    <submittedName>
        <fullName evidence="1">Uncharacterized protein</fullName>
    </submittedName>
</protein>
<name>A0A1Y5EE97_COLPS</name>
<sequence length="276" mass="31379">MKPIIVIILMLFSLTVMSVKSENIEPVHYAYANYLGSGIYQTTGQNASLISMPFSYELGNEGKTTYGLRLPVSVGFFDFELADLPNLDLPDNVGTVTFTPGIAFNYQYNKDWFIESYIDVGYGRNLTTNKGVSVHSSGVSALYHFDIKNYDAIWANRIYYARYDGNGYDAKDSYAAVQLGIDMGLPLQYQVLGYRFQPRLFATAFWYFSEVDFITPRTQSFDEENNVTLTNSVEFGFTLKFAKTIGYSWAGIERLGLSYRYSKNFSAFRLLFSFPI</sequence>
<evidence type="ECO:0000313" key="2">
    <source>
        <dbReference type="Proteomes" id="UP000243053"/>
    </source>
</evidence>